<name>A0A7M3SA54_9FIRM</name>
<proteinExistence type="predicted"/>
<sequence>MLLPASPNETALWSTATIQPDYLTTVGDCKYSGSYEFIGKKVDIRTIDNCIEVFFHNNRIASHV</sequence>
<evidence type="ECO:0000313" key="3">
    <source>
        <dbReference type="Proteomes" id="UP000515703"/>
    </source>
</evidence>
<reference evidence="2 3" key="1">
    <citation type="submission" date="2020-08" db="EMBL/GenBank/DDBJ databases">
        <title>Draft genome sequencing of an Anaerocolumna strain isolated from anoxic soil subjected to BSD treatment.</title>
        <authorList>
            <person name="Uek A."/>
            <person name="Tonouchi A."/>
        </authorList>
    </citation>
    <scope>NUCLEOTIDE SEQUENCE [LARGE SCALE GENOMIC DNA]</scope>
    <source>
        <strain evidence="2 3">CTTW</strain>
    </source>
</reference>
<dbReference type="InterPro" id="IPR054353">
    <property type="entry name" value="IstA-like_C"/>
</dbReference>
<evidence type="ECO:0000259" key="1">
    <source>
        <dbReference type="Pfam" id="PF22483"/>
    </source>
</evidence>
<keyword evidence="3" id="KW-1185">Reference proteome</keyword>
<feature type="domain" description="Transposase for insertion sequence element IS21-like C-terminal" evidence="1">
    <location>
        <begin position="3"/>
        <end position="63"/>
    </location>
</feature>
<gene>
    <name evidence="2" type="ORF">bsdcttw_45120</name>
</gene>
<accession>A0A7M3SA54</accession>
<dbReference type="Proteomes" id="UP000515703">
    <property type="component" value="Chromosome"/>
</dbReference>
<dbReference type="AlphaFoldDB" id="A0A7M3SA54"/>
<dbReference type="KEGG" id="acht:bsdcttw_45120"/>
<protein>
    <recommendedName>
        <fullName evidence="1">Transposase for insertion sequence element IS21-like C-terminal domain-containing protein</fullName>
    </recommendedName>
</protein>
<dbReference type="EMBL" id="AP023368">
    <property type="protein sequence ID" value="BCK01472.1"/>
    <property type="molecule type" value="Genomic_DNA"/>
</dbReference>
<reference evidence="2 3" key="2">
    <citation type="submission" date="2020-08" db="EMBL/GenBank/DDBJ databases">
        <authorList>
            <person name="Ueki A."/>
            <person name="Tonouchi A."/>
        </authorList>
    </citation>
    <scope>NUCLEOTIDE SEQUENCE [LARGE SCALE GENOMIC DNA]</scope>
    <source>
        <strain evidence="2 3">CTTW</strain>
    </source>
</reference>
<dbReference type="RefSeq" id="WP_408626494.1">
    <property type="nucleotide sequence ID" value="NZ_AP023368.1"/>
</dbReference>
<evidence type="ECO:0000313" key="2">
    <source>
        <dbReference type="EMBL" id="BCK01472.1"/>
    </source>
</evidence>
<organism evidence="2 3">
    <name type="scientific">Anaerocolumna chitinilytica</name>
    <dbReference type="NCBI Taxonomy" id="1727145"/>
    <lineage>
        <taxon>Bacteria</taxon>
        <taxon>Bacillati</taxon>
        <taxon>Bacillota</taxon>
        <taxon>Clostridia</taxon>
        <taxon>Lachnospirales</taxon>
        <taxon>Lachnospiraceae</taxon>
        <taxon>Anaerocolumna</taxon>
    </lineage>
</organism>
<dbReference type="Pfam" id="PF22483">
    <property type="entry name" value="Mu-transpos_C_2"/>
    <property type="match status" value="1"/>
</dbReference>